<dbReference type="PANTHER" id="PTHR13362:SF2">
    <property type="entry name" value="SMALL RIBOSOMAL SUBUNIT PROTEIN MS33"/>
    <property type="match status" value="1"/>
</dbReference>
<protein>
    <recommendedName>
        <fullName evidence="6">Small ribosomal subunit protein mS33</fullName>
    </recommendedName>
</protein>
<dbReference type="OMA" id="PRHMETH"/>
<organism evidence="8 9">
    <name type="scientific">Romanomermis culicivorax</name>
    <name type="common">Nematode worm</name>
    <dbReference type="NCBI Taxonomy" id="13658"/>
    <lineage>
        <taxon>Eukaryota</taxon>
        <taxon>Metazoa</taxon>
        <taxon>Ecdysozoa</taxon>
        <taxon>Nematoda</taxon>
        <taxon>Enoplea</taxon>
        <taxon>Dorylaimia</taxon>
        <taxon>Mermithida</taxon>
        <taxon>Mermithoidea</taxon>
        <taxon>Mermithidae</taxon>
        <taxon>Romanomermis</taxon>
    </lineage>
</organism>
<evidence type="ECO:0000256" key="6">
    <source>
        <dbReference type="ARBA" id="ARBA00035132"/>
    </source>
</evidence>
<evidence type="ECO:0000256" key="1">
    <source>
        <dbReference type="ARBA" id="ARBA00004173"/>
    </source>
</evidence>
<evidence type="ECO:0000313" key="9">
    <source>
        <dbReference type="WBParaSite" id="nRc.2.0.1.t41822-RA"/>
    </source>
</evidence>
<keyword evidence="8" id="KW-1185">Reference proteome</keyword>
<accession>A0A915KUK7</accession>
<dbReference type="Proteomes" id="UP000887565">
    <property type="component" value="Unplaced"/>
</dbReference>
<dbReference type="InterPro" id="IPR013219">
    <property type="entry name" value="Ribosomal_mS33"/>
</dbReference>
<dbReference type="GO" id="GO:1990904">
    <property type="term" value="C:ribonucleoprotein complex"/>
    <property type="evidence" value="ECO:0007669"/>
    <property type="project" value="UniProtKB-KW"/>
</dbReference>
<dbReference type="PANTHER" id="PTHR13362">
    <property type="entry name" value="MITOCHONDRIAL RIBOSOMAL PROTEIN S33"/>
    <property type="match status" value="1"/>
</dbReference>
<reference evidence="9" key="1">
    <citation type="submission" date="2022-11" db="UniProtKB">
        <authorList>
            <consortium name="WormBaseParasite"/>
        </authorList>
    </citation>
    <scope>IDENTIFICATION</scope>
</reference>
<dbReference type="GO" id="GO:0005840">
    <property type="term" value="C:ribosome"/>
    <property type="evidence" value="ECO:0007669"/>
    <property type="project" value="UniProtKB-KW"/>
</dbReference>
<keyword evidence="5" id="KW-0687">Ribonucleoprotein</keyword>
<evidence type="ECO:0000256" key="4">
    <source>
        <dbReference type="ARBA" id="ARBA00023128"/>
    </source>
</evidence>
<evidence type="ECO:0000313" key="8">
    <source>
        <dbReference type="Proteomes" id="UP000887565"/>
    </source>
</evidence>
<name>A0A915KUK7_ROMCU</name>
<sequence>MSAKSLIIVKEPSAYAKRMKILSNKIFGEPPLPMTTKQTKVMRMMSAFPFEENKFRTTDYYPPTPMLHHLTRVLRFHGLFRDEHADFVEEQRRVRTAQGRVQKRFAPLAKKSNKSKS</sequence>
<comment type="similarity">
    <text evidence="2">Belongs to the mitochondrion-specific ribosomal protein mS33 family.</text>
</comment>
<keyword evidence="4" id="KW-0496">Mitochondrion</keyword>
<comment type="subcellular location">
    <subcellularLocation>
        <location evidence="1">Mitochondrion</location>
    </subcellularLocation>
</comment>
<keyword evidence="3" id="KW-0689">Ribosomal protein</keyword>
<dbReference type="GO" id="GO:0005739">
    <property type="term" value="C:mitochondrion"/>
    <property type="evidence" value="ECO:0007669"/>
    <property type="project" value="UniProtKB-SubCell"/>
</dbReference>
<evidence type="ECO:0000256" key="7">
    <source>
        <dbReference type="SAM" id="MobiDB-lite"/>
    </source>
</evidence>
<dbReference type="WBParaSite" id="nRc.2.0.1.t41822-RA">
    <property type="protein sequence ID" value="nRc.2.0.1.t41822-RA"/>
    <property type="gene ID" value="nRc.2.0.1.g41822"/>
</dbReference>
<evidence type="ECO:0000256" key="2">
    <source>
        <dbReference type="ARBA" id="ARBA00008970"/>
    </source>
</evidence>
<evidence type="ECO:0000256" key="3">
    <source>
        <dbReference type="ARBA" id="ARBA00022980"/>
    </source>
</evidence>
<proteinExistence type="inferred from homology"/>
<dbReference type="Pfam" id="PF08293">
    <property type="entry name" value="MRP-S33"/>
    <property type="match status" value="1"/>
</dbReference>
<dbReference type="AlphaFoldDB" id="A0A915KUK7"/>
<feature type="region of interest" description="Disordered" evidence="7">
    <location>
        <begin position="96"/>
        <end position="117"/>
    </location>
</feature>
<evidence type="ECO:0000256" key="5">
    <source>
        <dbReference type="ARBA" id="ARBA00023274"/>
    </source>
</evidence>